<evidence type="ECO:0000313" key="7">
    <source>
        <dbReference type="EMBL" id="SDM51553.1"/>
    </source>
</evidence>
<dbReference type="GO" id="GO:0004314">
    <property type="term" value="F:[acyl-carrier-protein] S-malonyltransferase activity"/>
    <property type="evidence" value="ECO:0007669"/>
    <property type="project" value="UniProtKB-EC"/>
</dbReference>
<reference evidence="8" key="1">
    <citation type="submission" date="2016-10" db="EMBL/GenBank/DDBJ databases">
        <authorList>
            <person name="Varghese N."/>
            <person name="Submissions S."/>
        </authorList>
    </citation>
    <scope>NUCLEOTIDE SEQUENCE [LARGE SCALE GENOMIC DNA]</scope>
    <source>
        <strain evidence="8">CGMCC 1.6854</strain>
    </source>
</reference>
<dbReference type="AlphaFoldDB" id="A0A1G9TV55"/>
<feature type="active site" evidence="5">
    <location>
        <position position="195"/>
    </location>
</feature>
<dbReference type="GO" id="GO:0005829">
    <property type="term" value="C:cytosol"/>
    <property type="evidence" value="ECO:0007669"/>
    <property type="project" value="TreeGrafter"/>
</dbReference>
<evidence type="ECO:0000256" key="5">
    <source>
        <dbReference type="PIRSR" id="PIRSR000446-1"/>
    </source>
</evidence>
<dbReference type="PANTHER" id="PTHR42681">
    <property type="entry name" value="MALONYL-COA-ACYL CARRIER PROTEIN TRANSACYLASE, MITOCHONDRIAL"/>
    <property type="match status" value="1"/>
</dbReference>
<dbReference type="RefSeq" id="WP_090232328.1">
    <property type="nucleotide sequence ID" value="NZ_FNHW01000001.1"/>
</dbReference>
<evidence type="ECO:0000256" key="2">
    <source>
        <dbReference type="ARBA" id="ARBA00023315"/>
    </source>
</evidence>
<organism evidence="7 8">
    <name type="scientific">Fictibacillus solisalsi</name>
    <dbReference type="NCBI Taxonomy" id="459525"/>
    <lineage>
        <taxon>Bacteria</taxon>
        <taxon>Bacillati</taxon>
        <taxon>Bacillota</taxon>
        <taxon>Bacilli</taxon>
        <taxon>Bacillales</taxon>
        <taxon>Fictibacillaceae</taxon>
        <taxon>Fictibacillus</taxon>
    </lineage>
</organism>
<evidence type="ECO:0000256" key="3">
    <source>
        <dbReference type="ARBA" id="ARBA00048462"/>
    </source>
</evidence>
<gene>
    <name evidence="7" type="ORF">SAMN04488137_0523</name>
</gene>
<dbReference type="InterPro" id="IPR016036">
    <property type="entry name" value="Malonyl_transacylase_ACP-bd"/>
</dbReference>
<evidence type="ECO:0000313" key="8">
    <source>
        <dbReference type="Proteomes" id="UP000199544"/>
    </source>
</evidence>
<keyword evidence="1 4" id="KW-0808">Transferase</keyword>
<dbReference type="EMBL" id="FNHW01000001">
    <property type="protein sequence ID" value="SDM51553.1"/>
    <property type="molecule type" value="Genomic_DNA"/>
</dbReference>
<evidence type="ECO:0000259" key="6">
    <source>
        <dbReference type="SMART" id="SM00827"/>
    </source>
</evidence>
<protein>
    <recommendedName>
        <fullName evidence="4">Malonyl CoA-acyl carrier protein transacylase</fullName>
        <ecNumber evidence="4">2.3.1.39</ecNumber>
    </recommendedName>
</protein>
<sequence length="314" mass="33928">MSIAFLFPGQGSQVPGMLHELPDHPVVHQTMAETGEILGMNVLTIDTEEKLQSTVSVQLCLLVSEVAAARVLLEEGVRPDMAAGHSVGAFAAAVIAGAMDFPSAITTVKRRAELMEQAYPEGYGMGVVTGLKQDNIIKLTADEFSKDMPVYPANLNAEDQVTLAGDKRGIEFILRLAKQEGARKAFLLPVSVPSHCELLHGVSKELTAELDKIPFKNPSIPCLSNSTARALRKGEDIRHDLAVSIARPVKWHEATLLMKEMGATLFLEMPPGRVLTDLAGAALPSVRSLSFARSGIKSAVLLGKRYRNGRERII</sequence>
<dbReference type="InterPro" id="IPR016035">
    <property type="entry name" value="Acyl_Trfase/lysoPLipase"/>
</dbReference>
<dbReference type="InterPro" id="IPR050858">
    <property type="entry name" value="Mal-CoA-ACP_Trans/PKS_FabD"/>
</dbReference>
<evidence type="ECO:0000256" key="1">
    <source>
        <dbReference type="ARBA" id="ARBA00022679"/>
    </source>
</evidence>
<evidence type="ECO:0000256" key="4">
    <source>
        <dbReference type="PIRNR" id="PIRNR000446"/>
    </source>
</evidence>
<dbReference type="OrthoDB" id="9805460at2"/>
<accession>A0A1G9TV55</accession>
<comment type="catalytic activity">
    <reaction evidence="3 4">
        <text>holo-[ACP] + malonyl-CoA = malonyl-[ACP] + CoA</text>
        <dbReference type="Rhea" id="RHEA:41792"/>
        <dbReference type="Rhea" id="RHEA-COMP:9623"/>
        <dbReference type="Rhea" id="RHEA-COMP:9685"/>
        <dbReference type="ChEBI" id="CHEBI:57287"/>
        <dbReference type="ChEBI" id="CHEBI:57384"/>
        <dbReference type="ChEBI" id="CHEBI:64479"/>
        <dbReference type="ChEBI" id="CHEBI:78449"/>
        <dbReference type="EC" id="2.3.1.39"/>
    </reaction>
</comment>
<dbReference type="Gene3D" id="3.30.70.250">
    <property type="entry name" value="Malonyl-CoA ACP transacylase, ACP-binding"/>
    <property type="match status" value="1"/>
</dbReference>
<dbReference type="NCBIfam" id="TIGR03131">
    <property type="entry name" value="malonate_mdcH"/>
    <property type="match status" value="1"/>
</dbReference>
<dbReference type="SUPFAM" id="SSF55048">
    <property type="entry name" value="Probable ACP-binding domain of malonyl-CoA ACP transacylase"/>
    <property type="match status" value="1"/>
</dbReference>
<dbReference type="Proteomes" id="UP000199544">
    <property type="component" value="Unassembled WGS sequence"/>
</dbReference>
<dbReference type="InterPro" id="IPR024925">
    <property type="entry name" value="Malonyl_CoA-ACP_transAc"/>
</dbReference>
<dbReference type="PANTHER" id="PTHR42681:SF1">
    <property type="entry name" value="MALONYL-COA-ACYL CARRIER PROTEIN TRANSACYLASE, MITOCHONDRIAL"/>
    <property type="match status" value="1"/>
</dbReference>
<feature type="domain" description="Malonyl-CoA:ACP transacylase (MAT)" evidence="6">
    <location>
        <begin position="6"/>
        <end position="296"/>
    </location>
</feature>
<dbReference type="Pfam" id="PF00698">
    <property type="entry name" value="Acyl_transf_1"/>
    <property type="match status" value="1"/>
</dbReference>
<dbReference type="InterPro" id="IPR017554">
    <property type="entry name" value="Malonate_deCOase_MdcHsu"/>
</dbReference>
<keyword evidence="2 4" id="KW-0012">Acyltransferase</keyword>
<dbReference type="InterPro" id="IPR001227">
    <property type="entry name" value="Ac_transferase_dom_sf"/>
</dbReference>
<dbReference type="Gene3D" id="3.40.366.10">
    <property type="entry name" value="Malonyl-Coenzyme A Acyl Carrier Protein, domain 2"/>
    <property type="match status" value="1"/>
</dbReference>
<dbReference type="SUPFAM" id="SSF52151">
    <property type="entry name" value="FabD/lysophospholipase-like"/>
    <property type="match status" value="1"/>
</dbReference>
<feature type="active site" evidence="5">
    <location>
        <position position="86"/>
    </location>
</feature>
<dbReference type="PIRSF" id="PIRSF000446">
    <property type="entry name" value="Mct"/>
    <property type="match status" value="1"/>
</dbReference>
<dbReference type="STRING" id="459525.SAMN04488137_0523"/>
<dbReference type="GO" id="GO:0006633">
    <property type="term" value="P:fatty acid biosynthetic process"/>
    <property type="evidence" value="ECO:0007669"/>
    <property type="project" value="TreeGrafter"/>
</dbReference>
<dbReference type="EC" id="2.3.1.39" evidence="4"/>
<dbReference type="InterPro" id="IPR014043">
    <property type="entry name" value="Acyl_transferase_dom"/>
</dbReference>
<dbReference type="SMART" id="SM00827">
    <property type="entry name" value="PKS_AT"/>
    <property type="match status" value="1"/>
</dbReference>
<proteinExistence type="inferred from homology"/>
<keyword evidence="8" id="KW-1185">Reference proteome</keyword>
<name>A0A1G9TV55_9BACL</name>
<comment type="similarity">
    <text evidence="4">Belongs to the fabD family.</text>
</comment>